<accession>A0A6D2INC5</accession>
<evidence type="ECO:0000313" key="2">
    <source>
        <dbReference type="EMBL" id="CAA7029421.1"/>
    </source>
</evidence>
<feature type="domain" description="Transposase-associated" evidence="1">
    <location>
        <begin position="25"/>
        <end position="89"/>
    </location>
</feature>
<name>A0A6D2INC5_9BRAS</name>
<dbReference type="AlphaFoldDB" id="A0A6D2INC5"/>
<evidence type="ECO:0000313" key="3">
    <source>
        <dbReference type="Proteomes" id="UP000467841"/>
    </source>
</evidence>
<dbReference type="InterPro" id="IPR029480">
    <property type="entry name" value="Transpos_assoc"/>
</dbReference>
<evidence type="ECO:0000259" key="1">
    <source>
        <dbReference type="Pfam" id="PF13963"/>
    </source>
</evidence>
<dbReference type="EMBL" id="CACVBM020001081">
    <property type="protein sequence ID" value="CAA7029421.1"/>
    <property type="molecule type" value="Genomic_DNA"/>
</dbReference>
<dbReference type="Proteomes" id="UP000467841">
    <property type="component" value="Unassembled WGS sequence"/>
</dbReference>
<dbReference type="Pfam" id="PF13963">
    <property type="entry name" value="Transpos_assoc"/>
    <property type="match status" value="1"/>
</dbReference>
<sequence length="171" mass="19802">MSSDANDFRGLMYHNLWDSSFGLRAPEFGEGLTEFMGFSTQEQRCLDTGRMFCPCPTCDNNKFRRVEKVWNHLYRRGFRENYKVWYFHGAVGNVGGSSGDFVYEHLEEPIMPVEEDSAVLMVNDAFREHIPLFIEDGNRIEEPNLEAMRFFYMLDAANHELYAGCRAGQSP</sequence>
<dbReference type="OrthoDB" id="1422076at2759"/>
<gene>
    <name evidence="2" type="ORF">MERR_LOCUS16656</name>
</gene>
<organism evidence="2 3">
    <name type="scientific">Microthlaspi erraticum</name>
    <dbReference type="NCBI Taxonomy" id="1685480"/>
    <lineage>
        <taxon>Eukaryota</taxon>
        <taxon>Viridiplantae</taxon>
        <taxon>Streptophyta</taxon>
        <taxon>Embryophyta</taxon>
        <taxon>Tracheophyta</taxon>
        <taxon>Spermatophyta</taxon>
        <taxon>Magnoliopsida</taxon>
        <taxon>eudicotyledons</taxon>
        <taxon>Gunneridae</taxon>
        <taxon>Pentapetalae</taxon>
        <taxon>rosids</taxon>
        <taxon>malvids</taxon>
        <taxon>Brassicales</taxon>
        <taxon>Brassicaceae</taxon>
        <taxon>Coluteocarpeae</taxon>
        <taxon>Microthlaspi</taxon>
    </lineage>
</organism>
<protein>
    <recommendedName>
        <fullName evidence="1">Transposase-associated domain-containing protein</fullName>
    </recommendedName>
</protein>
<proteinExistence type="predicted"/>
<reference evidence="2" key="1">
    <citation type="submission" date="2020-01" db="EMBL/GenBank/DDBJ databases">
        <authorList>
            <person name="Mishra B."/>
        </authorList>
    </citation>
    <scope>NUCLEOTIDE SEQUENCE [LARGE SCALE GENOMIC DNA]</scope>
</reference>
<comment type="caution">
    <text evidence="2">The sequence shown here is derived from an EMBL/GenBank/DDBJ whole genome shotgun (WGS) entry which is preliminary data.</text>
</comment>
<keyword evidence="3" id="KW-1185">Reference proteome</keyword>